<dbReference type="GO" id="GO:0003677">
    <property type="term" value="F:DNA binding"/>
    <property type="evidence" value="ECO:0007669"/>
    <property type="project" value="InterPro"/>
</dbReference>
<dbReference type="InterPro" id="IPR036388">
    <property type="entry name" value="WH-like_DNA-bd_sf"/>
</dbReference>
<evidence type="ECO:0000313" key="1">
    <source>
        <dbReference type="EMBL" id="ALC21770.1"/>
    </source>
</evidence>
<dbReference type="RefSeq" id="WP_050791505.1">
    <property type="nucleotide sequence ID" value="NZ_CP011340.1"/>
</dbReference>
<name>A0A0M4DSV4_STRPR</name>
<evidence type="ECO:0000313" key="2">
    <source>
        <dbReference type="Proteomes" id="UP000060513"/>
    </source>
</evidence>
<dbReference type="InterPro" id="IPR000792">
    <property type="entry name" value="Tscrpt_reg_LuxR_C"/>
</dbReference>
<dbReference type="InterPro" id="IPR016032">
    <property type="entry name" value="Sig_transdc_resp-reg_C-effctor"/>
</dbReference>
<dbReference type="STRING" id="38300.SPRI_3464"/>
<protein>
    <submittedName>
        <fullName evidence="1">Uncharacterized protein</fullName>
    </submittedName>
</protein>
<accession>A0A0M4DSV4</accession>
<dbReference type="AlphaFoldDB" id="A0A0M4DSV4"/>
<gene>
    <name evidence="1" type="ORF">SPRI_3464</name>
</gene>
<dbReference type="InterPro" id="IPR051797">
    <property type="entry name" value="TrmB-like"/>
</dbReference>
<dbReference type="GO" id="GO:0006355">
    <property type="term" value="P:regulation of DNA-templated transcription"/>
    <property type="evidence" value="ECO:0007669"/>
    <property type="project" value="InterPro"/>
</dbReference>
<proteinExistence type="predicted"/>
<dbReference type="PATRIC" id="fig|38300.4.peg.3635"/>
<dbReference type="GeneID" id="97235501"/>
<dbReference type="Pfam" id="PF00196">
    <property type="entry name" value="GerE"/>
    <property type="match status" value="1"/>
</dbReference>
<dbReference type="SMART" id="SM00421">
    <property type="entry name" value="HTH_LUXR"/>
    <property type="match status" value="1"/>
</dbReference>
<dbReference type="Gene3D" id="1.10.10.10">
    <property type="entry name" value="Winged helix-like DNA-binding domain superfamily/Winged helix DNA-binding domain"/>
    <property type="match status" value="1"/>
</dbReference>
<dbReference type="Proteomes" id="UP000060513">
    <property type="component" value="Chromosome"/>
</dbReference>
<dbReference type="EMBL" id="CP011340">
    <property type="protein sequence ID" value="ALC21770.1"/>
    <property type="molecule type" value="Genomic_DNA"/>
</dbReference>
<dbReference type="OrthoDB" id="4307453at2"/>
<dbReference type="PANTHER" id="PTHR34293">
    <property type="entry name" value="HTH-TYPE TRANSCRIPTIONAL REGULATOR TRMBL2"/>
    <property type="match status" value="1"/>
</dbReference>
<organism evidence="1">
    <name type="scientific">Streptomyces pristinaespiralis</name>
    <dbReference type="NCBI Taxonomy" id="38300"/>
    <lineage>
        <taxon>Bacteria</taxon>
        <taxon>Bacillati</taxon>
        <taxon>Actinomycetota</taxon>
        <taxon>Actinomycetes</taxon>
        <taxon>Kitasatosporales</taxon>
        <taxon>Streptomycetaceae</taxon>
        <taxon>Streptomyces</taxon>
    </lineage>
</organism>
<dbReference type="SUPFAM" id="SSF46894">
    <property type="entry name" value="C-terminal effector domain of the bipartite response regulators"/>
    <property type="match status" value="1"/>
</dbReference>
<dbReference type="KEGG" id="spri:SPRI_3464"/>
<dbReference type="PANTHER" id="PTHR34293:SF1">
    <property type="entry name" value="HTH-TYPE TRANSCRIPTIONAL REGULATOR TRMBL2"/>
    <property type="match status" value="1"/>
</dbReference>
<sequence>MGEHQLLGGVAAEVYEYALRNGTFKDEEIAGRLGVDVQLISEAREALQDLRLLAVSANGRVVAALDPDIAEAELVTPLELSIAQRRREIAGIHQELRVLSEVYRSRARSTDDDVPIRVLDDFEDVRREIDLARRRCTEERISLQPGGGRSAELLEQDLLQTLEMRKRGIRIRTLYQNTARASLATRTYVRQICAQGAEVRTAEELSERLIIYDRKFAFIPKERTGKKPPGAALVTDPTVVAYLCRSFESIWQASQPFEIGRTAEYQQITEDLRVSITRLMAKGLKDEGIARRLGMATRTCRRHISAIMEEVGATSRFQAGLLLAQQGLIPDTSAVPANPDSGEVADS</sequence>
<reference evidence="1 2" key="1">
    <citation type="submission" date="2015-08" db="EMBL/GenBank/DDBJ databases">
        <title>Genome sequence of the pristinamycin over-producing bacterium Streptomyces pristinaespiralis HCCB10218.</title>
        <authorList>
            <person name="Tian J."/>
            <person name="Yang J."/>
            <person name="Li L."/>
            <person name="Ruan L."/>
            <person name="Wei W."/>
            <person name="Zheng G."/>
            <person name="Wei Z."/>
            <person name="Yang S."/>
            <person name="Ge M."/>
            <person name="Jiang W."/>
            <person name="Lu Y."/>
        </authorList>
    </citation>
    <scope>NUCLEOTIDE SEQUENCE [LARGE SCALE GENOMIC DNA]</scope>
    <source>
        <strain evidence="1 2">HCCB 10218</strain>
    </source>
</reference>